<dbReference type="AlphaFoldDB" id="I5C7M5"/>
<dbReference type="EMBL" id="AJYA01000012">
    <property type="protein sequence ID" value="EIM77827.1"/>
    <property type="molecule type" value="Genomic_DNA"/>
</dbReference>
<dbReference type="Proteomes" id="UP000005551">
    <property type="component" value="Unassembled WGS sequence"/>
</dbReference>
<sequence length="151" mass="16856">MFSLNGYRTQAIRLVADPKGREAAPATWEALLAENYAVPCSLEEEEIPWETALRQAKTQQTLLLDVREKEEQPKLGINPKRLLELPLSRLEKEAARIFGPEIAPRKVAVFCQSGVRSKRAVIALKSQFPAHEFIGIAGGINAWINHNNDGQ</sequence>
<dbReference type="STRING" id="1189621.A3SI_05569"/>
<dbReference type="InterPro" id="IPR036873">
    <property type="entry name" value="Rhodanese-like_dom_sf"/>
</dbReference>
<dbReference type="SUPFAM" id="SSF52821">
    <property type="entry name" value="Rhodanese/Cell cycle control phosphatase"/>
    <property type="match status" value="1"/>
</dbReference>
<comment type="caution">
    <text evidence="2">The sequence shown here is derived from an EMBL/GenBank/DDBJ whole genome shotgun (WGS) entry which is preliminary data.</text>
</comment>
<dbReference type="InterPro" id="IPR001763">
    <property type="entry name" value="Rhodanese-like_dom"/>
</dbReference>
<gene>
    <name evidence="2" type="ORF">A3SI_05569</name>
</gene>
<reference evidence="2 3" key="1">
    <citation type="submission" date="2012-05" db="EMBL/GenBank/DDBJ databases">
        <title>Genome sequence of Nitritalea halalkaliphila LW7.</title>
        <authorList>
            <person name="Jangir P.K."/>
            <person name="Singh A."/>
            <person name="Shivaji S."/>
            <person name="Sharma R."/>
        </authorList>
    </citation>
    <scope>NUCLEOTIDE SEQUENCE [LARGE SCALE GENOMIC DNA]</scope>
    <source>
        <strain evidence="2 3">LW7</strain>
    </source>
</reference>
<keyword evidence="3" id="KW-1185">Reference proteome</keyword>
<proteinExistence type="predicted"/>
<evidence type="ECO:0000313" key="2">
    <source>
        <dbReference type="EMBL" id="EIM77827.1"/>
    </source>
</evidence>
<dbReference type="Gene3D" id="3.40.250.10">
    <property type="entry name" value="Rhodanese-like domain"/>
    <property type="match status" value="1"/>
</dbReference>
<dbReference type="OrthoDB" id="9804286at2"/>
<organism evidence="2 3">
    <name type="scientific">Nitritalea halalkaliphila LW7</name>
    <dbReference type="NCBI Taxonomy" id="1189621"/>
    <lineage>
        <taxon>Bacteria</taxon>
        <taxon>Pseudomonadati</taxon>
        <taxon>Bacteroidota</taxon>
        <taxon>Cytophagia</taxon>
        <taxon>Cytophagales</taxon>
        <taxon>Cyclobacteriaceae</taxon>
        <taxon>Nitritalea</taxon>
    </lineage>
</organism>
<dbReference type="RefSeq" id="WP_009053882.1">
    <property type="nucleotide sequence ID" value="NZ_AJYA01000012.1"/>
</dbReference>
<protein>
    <submittedName>
        <fullName evidence="2">UBA/THIF-type NAD/FAD binding protein</fullName>
    </submittedName>
</protein>
<accession>I5C7M5</accession>
<dbReference type="PROSITE" id="PS50206">
    <property type="entry name" value="RHODANESE_3"/>
    <property type="match status" value="1"/>
</dbReference>
<evidence type="ECO:0000259" key="1">
    <source>
        <dbReference type="PROSITE" id="PS50206"/>
    </source>
</evidence>
<feature type="domain" description="Rhodanese" evidence="1">
    <location>
        <begin position="105"/>
        <end position="148"/>
    </location>
</feature>
<name>I5C7M5_9BACT</name>
<evidence type="ECO:0000313" key="3">
    <source>
        <dbReference type="Proteomes" id="UP000005551"/>
    </source>
</evidence>